<dbReference type="Gene3D" id="3.40.50.880">
    <property type="match status" value="1"/>
</dbReference>
<dbReference type="STRING" id="89524.SAMN05444370_101123"/>
<reference evidence="1 2" key="1">
    <citation type="submission" date="2016-10" db="EMBL/GenBank/DDBJ databases">
        <authorList>
            <person name="de Groot N.N."/>
        </authorList>
    </citation>
    <scope>NUCLEOTIDE SEQUENCE [LARGE SCALE GENOMIC DNA]</scope>
    <source>
        <strain evidence="1 2">DSM 15345</strain>
    </source>
</reference>
<accession>A0A1H3VI94</accession>
<keyword evidence="2" id="KW-1185">Reference proteome</keyword>
<gene>
    <name evidence="1" type="ORF">SAMN05444370_101123</name>
</gene>
<dbReference type="SUPFAM" id="SSF52317">
    <property type="entry name" value="Class I glutamine amidotransferase-like"/>
    <property type="match status" value="1"/>
</dbReference>
<dbReference type="InterPro" id="IPR011697">
    <property type="entry name" value="Peptidase_C26"/>
</dbReference>
<sequence length="228" mass="24720">MAGGPLIGVTGPRGRGWALWVGAVISLWLQGARARRIAPPLDPATLDGLDGLLIGGGDDVSAELYGGQVRPNVRLDPERDALELAALARFWDTGRPILGICRGSQMINVYRGGALHRDVKESFNLTRHPRTPLALKTVAVCEGTRLAEAIGLEKVRVNSLHSQAVDRLGAGIRVGAHDEHGMIQAVEAEGAPFRVGVQWHPELLFYKRPHRRLFRAFVKAARERGADG</sequence>
<dbReference type="Proteomes" id="UP000198703">
    <property type="component" value="Unassembled WGS sequence"/>
</dbReference>
<evidence type="ECO:0000313" key="2">
    <source>
        <dbReference type="Proteomes" id="UP000198703"/>
    </source>
</evidence>
<evidence type="ECO:0000313" key="1">
    <source>
        <dbReference type="EMBL" id="SDZ74495.1"/>
    </source>
</evidence>
<dbReference type="PANTHER" id="PTHR43235">
    <property type="entry name" value="GLUTAMINE AMIDOTRANSFERASE PB2B2.05-RELATED"/>
    <property type="match status" value="1"/>
</dbReference>
<dbReference type="InterPro" id="IPR029062">
    <property type="entry name" value="Class_I_gatase-like"/>
</dbReference>
<dbReference type="PANTHER" id="PTHR43235:SF1">
    <property type="entry name" value="GLUTAMINE AMIDOTRANSFERASE PB2B2.05-RELATED"/>
    <property type="match status" value="1"/>
</dbReference>
<keyword evidence="1" id="KW-0808">Transferase</keyword>
<dbReference type="EMBL" id="FNQM01000001">
    <property type="protein sequence ID" value="SDZ74495.1"/>
    <property type="molecule type" value="Genomic_DNA"/>
</dbReference>
<dbReference type="OrthoDB" id="9813383at2"/>
<dbReference type="GO" id="GO:0033969">
    <property type="term" value="F:gamma-glutamyl-gamma-aminobutyrate hydrolase activity"/>
    <property type="evidence" value="ECO:0007669"/>
    <property type="project" value="TreeGrafter"/>
</dbReference>
<dbReference type="PROSITE" id="PS51273">
    <property type="entry name" value="GATASE_TYPE_1"/>
    <property type="match status" value="1"/>
</dbReference>
<dbReference type="GO" id="GO:0006598">
    <property type="term" value="P:polyamine catabolic process"/>
    <property type="evidence" value="ECO:0007669"/>
    <property type="project" value="TreeGrafter"/>
</dbReference>
<dbReference type="AlphaFoldDB" id="A0A1H3VI94"/>
<dbReference type="GO" id="GO:0005829">
    <property type="term" value="C:cytosol"/>
    <property type="evidence" value="ECO:0007669"/>
    <property type="project" value="TreeGrafter"/>
</dbReference>
<dbReference type="GO" id="GO:0016740">
    <property type="term" value="F:transferase activity"/>
    <property type="evidence" value="ECO:0007669"/>
    <property type="project" value="UniProtKB-KW"/>
</dbReference>
<proteinExistence type="predicted"/>
<dbReference type="Pfam" id="PF07722">
    <property type="entry name" value="Peptidase_C26"/>
    <property type="match status" value="1"/>
</dbReference>
<keyword evidence="1" id="KW-0315">Glutamine amidotransferase</keyword>
<dbReference type="RefSeq" id="WP_093247550.1">
    <property type="nucleotide sequence ID" value="NZ_FNQM01000001.1"/>
</dbReference>
<dbReference type="InterPro" id="IPR044668">
    <property type="entry name" value="PuuD-like"/>
</dbReference>
<protein>
    <submittedName>
        <fullName evidence="1">Putative glutamine amidotransferase</fullName>
    </submittedName>
</protein>
<name>A0A1H3VI94_9RHOB</name>
<organism evidence="1 2">
    <name type="scientific">Rubrimonas cliftonensis</name>
    <dbReference type="NCBI Taxonomy" id="89524"/>
    <lineage>
        <taxon>Bacteria</taxon>
        <taxon>Pseudomonadati</taxon>
        <taxon>Pseudomonadota</taxon>
        <taxon>Alphaproteobacteria</taxon>
        <taxon>Rhodobacterales</taxon>
        <taxon>Paracoccaceae</taxon>
        <taxon>Rubrimonas</taxon>
    </lineage>
</organism>